<dbReference type="PANTHER" id="PTHR40422">
    <property type="entry name" value="TRANSLATION MACHINERY-ASSOCIATED PROTEIN 17"/>
    <property type="match status" value="1"/>
</dbReference>
<evidence type="ECO:0000313" key="3">
    <source>
        <dbReference type="EMBL" id="RDW22976.1"/>
    </source>
</evidence>
<feature type="compositionally biased region" description="Acidic residues" evidence="2">
    <location>
        <begin position="100"/>
        <end position="122"/>
    </location>
</feature>
<feature type="region of interest" description="Disordered" evidence="2">
    <location>
        <begin position="84"/>
        <end position="122"/>
    </location>
</feature>
<reference evidence="3 4" key="1">
    <citation type="submission" date="2018-07" db="EMBL/GenBank/DDBJ databases">
        <title>Draft Genome Assemblies for Five Robust Yarrowia lipolytica Strains Exhibiting High Lipid Production and Pentose Sugar Utilization and Sugar Alcohol Secretion from Undetoxified Lignocellulosic Biomass Hydrolysates.</title>
        <authorList>
            <consortium name="DOE Joint Genome Institute"/>
            <person name="Walker C."/>
            <person name="Ryu S."/>
            <person name="Na H."/>
            <person name="Zane M."/>
            <person name="LaButti K."/>
            <person name="Lipzen A."/>
            <person name="Haridas S."/>
            <person name="Barry K."/>
            <person name="Grigoriev I.V."/>
            <person name="Quarterman J."/>
            <person name="Slininger P."/>
            <person name="Dien B."/>
            <person name="Trinh C.T."/>
        </authorList>
    </citation>
    <scope>NUCLEOTIDE SEQUENCE [LARGE SCALE GENOMIC DNA]</scope>
    <source>
        <strain evidence="3 4">YB392</strain>
    </source>
</reference>
<dbReference type="GO" id="GO:0070682">
    <property type="term" value="P:proteasome regulatory particle assembly"/>
    <property type="evidence" value="ECO:0007669"/>
    <property type="project" value="InterPro"/>
</dbReference>
<accession>A0A371BY19</accession>
<evidence type="ECO:0000256" key="1">
    <source>
        <dbReference type="SAM" id="Coils"/>
    </source>
</evidence>
<dbReference type="Proteomes" id="UP000256601">
    <property type="component" value="Unassembled WGS sequence"/>
</dbReference>
<feature type="coiled-coil region" evidence="1">
    <location>
        <begin position="19"/>
        <end position="56"/>
    </location>
</feature>
<dbReference type="OrthoDB" id="548474at2759"/>
<sequence length="122" mass="13980">MTDINDKTEWTLIVASLGDHELRAERDRLQNSIQHLKRSNEELEEFVKEDDELQEVIDDNNKVIGNQEMRIQVLKAEITKRGISHSEQQVENNGSKIEEITEDADETAVPTEADEGETVIHL</sequence>
<gene>
    <name evidence="3" type="ORF">B0I71DRAFT_19272</name>
</gene>
<evidence type="ECO:0000313" key="4">
    <source>
        <dbReference type="Proteomes" id="UP000256601"/>
    </source>
</evidence>
<feature type="compositionally biased region" description="Polar residues" evidence="2">
    <location>
        <begin position="85"/>
        <end position="95"/>
    </location>
</feature>
<dbReference type="AlphaFoldDB" id="A0A371BY19"/>
<protein>
    <submittedName>
        <fullName evidence="3">Uncharacterized protein</fullName>
    </submittedName>
</protein>
<dbReference type="PANTHER" id="PTHR40422:SF1">
    <property type="entry name" value="TRANSLATION MACHINERY-ASSOCIATED PROTEIN 17"/>
    <property type="match status" value="1"/>
</dbReference>
<dbReference type="GO" id="GO:0030674">
    <property type="term" value="F:protein-macromolecule adaptor activity"/>
    <property type="evidence" value="ECO:0007669"/>
    <property type="project" value="TreeGrafter"/>
</dbReference>
<proteinExistence type="predicted"/>
<name>A0A371BY19_YARLL</name>
<dbReference type="InterPro" id="IPR038966">
    <property type="entry name" value="TMA17"/>
</dbReference>
<dbReference type="EMBL" id="KZ859128">
    <property type="protein sequence ID" value="RDW22976.1"/>
    <property type="molecule type" value="Genomic_DNA"/>
</dbReference>
<organism evidence="3 4">
    <name type="scientific">Yarrowia lipolytica</name>
    <name type="common">Candida lipolytica</name>
    <dbReference type="NCBI Taxonomy" id="4952"/>
    <lineage>
        <taxon>Eukaryota</taxon>
        <taxon>Fungi</taxon>
        <taxon>Dikarya</taxon>
        <taxon>Ascomycota</taxon>
        <taxon>Saccharomycotina</taxon>
        <taxon>Dipodascomycetes</taxon>
        <taxon>Dipodascales</taxon>
        <taxon>Dipodascales incertae sedis</taxon>
        <taxon>Yarrowia</taxon>
    </lineage>
</organism>
<evidence type="ECO:0000256" key="2">
    <source>
        <dbReference type="SAM" id="MobiDB-lite"/>
    </source>
</evidence>
<keyword evidence="1" id="KW-0175">Coiled coil</keyword>
<dbReference type="VEuPathDB" id="FungiDB:YALI0_B04620g"/>